<protein>
    <submittedName>
        <fullName evidence="1">Uncharacterized protein</fullName>
    </submittedName>
</protein>
<dbReference type="EMBL" id="LXQA010971355">
    <property type="protein sequence ID" value="MCI79329.1"/>
    <property type="molecule type" value="Genomic_DNA"/>
</dbReference>
<accession>A0A392UWF6</accession>
<feature type="non-terminal residue" evidence="1">
    <location>
        <position position="32"/>
    </location>
</feature>
<dbReference type="Proteomes" id="UP000265520">
    <property type="component" value="Unassembled WGS sequence"/>
</dbReference>
<name>A0A392UWF6_9FABA</name>
<reference evidence="1 2" key="1">
    <citation type="journal article" date="2018" name="Front. Plant Sci.">
        <title>Red Clover (Trifolium pratense) and Zigzag Clover (T. medium) - A Picture of Genomic Similarities and Differences.</title>
        <authorList>
            <person name="Dluhosova J."/>
            <person name="Istvanek J."/>
            <person name="Nedelnik J."/>
            <person name="Repkova J."/>
        </authorList>
    </citation>
    <scope>NUCLEOTIDE SEQUENCE [LARGE SCALE GENOMIC DNA]</scope>
    <source>
        <strain evidence="2">cv. 10/8</strain>
        <tissue evidence="1">Leaf</tissue>
    </source>
</reference>
<sequence length="32" mass="3759">MPLFGFLRQGLVLLSGPRHSYPRRVVVQYDEK</sequence>
<proteinExistence type="predicted"/>
<evidence type="ECO:0000313" key="1">
    <source>
        <dbReference type="EMBL" id="MCI79329.1"/>
    </source>
</evidence>
<evidence type="ECO:0000313" key="2">
    <source>
        <dbReference type="Proteomes" id="UP000265520"/>
    </source>
</evidence>
<dbReference type="AlphaFoldDB" id="A0A392UWF6"/>
<organism evidence="1 2">
    <name type="scientific">Trifolium medium</name>
    <dbReference type="NCBI Taxonomy" id="97028"/>
    <lineage>
        <taxon>Eukaryota</taxon>
        <taxon>Viridiplantae</taxon>
        <taxon>Streptophyta</taxon>
        <taxon>Embryophyta</taxon>
        <taxon>Tracheophyta</taxon>
        <taxon>Spermatophyta</taxon>
        <taxon>Magnoliopsida</taxon>
        <taxon>eudicotyledons</taxon>
        <taxon>Gunneridae</taxon>
        <taxon>Pentapetalae</taxon>
        <taxon>rosids</taxon>
        <taxon>fabids</taxon>
        <taxon>Fabales</taxon>
        <taxon>Fabaceae</taxon>
        <taxon>Papilionoideae</taxon>
        <taxon>50 kb inversion clade</taxon>
        <taxon>NPAAA clade</taxon>
        <taxon>Hologalegina</taxon>
        <taxon>IRL clade</taxon>
        <taxon>Trifolieae</taxon>
        <taxon>Trifolium</taxon>
    </lineage>
</organism>
<keyword evidence="2" id="KW-1185">Reference proteome</keyword>
<comment type="caution">
    <text evidence="1">The sequence shown here is derived from an EMBL/GenBank/DDBJ whole genome shotgun (WGS) entry which is preliminary data.</text>
</comment>